<keyword evidence="4" id="KW-1185">Reference proteome</keyword>
<accession>A0ABR6NB88</accession>
<dbReference type="PANTHER" id="PTHR43581">
    <property type="entry name" value="ATP/GTP PHOSPHATASE"/>
    <property type="match status" value="1"/>
</dbReference>
<evidence type="ECO:0000313" key="3">
    <source>
        <dbReference type="EMBL" id="MBB5984530.1"/>
    </source>
</evidence>
<evidence type="ECO:0000259" key="1">
    <source>
        <dbReference type="Pfam" id="PF13175"/>
    </source>
</evidence>
<keyword evidence="3" id="KW-0255">Endonuclease</keyword>
<dbReference type="RefSeq" id="WP_184149792.1">
    <property type="nucleotide sequence ID" value="NZ_JACHKA010000001.1"/>
</dbReference>
<keyword evidence="3" id="KW-0540">Nuclease</keyword>
<dbReference type="Gene3D" id="3.40.50.300">
    <property type="entry name" value="P-loop containing nucleotide triphosphate hydrolases"/>
    <property type="match status" value="1"/>
</dbReference>
<sequence length="616" mass="70759">MRIEYLQVSNILSFSHVPNITDAEKITFDDGLNIIIGENGSGKSTALEIINFLFKHVFYRQFVFNSDLFEQRHNLSSADRGQILQPVDQRDVAAFRLEANWQSGALEQRIRIALRLDEIDHGNIKKIKDNLVNILEHARIYSTYAPSVEGGHRDLYTVDVVIDRARNTFSIHLQNGGEDFGFRYLTDYNYFKEAIALHNHLNPERTIMPLLESFTLISSYRNYNAFQPSISLRNAAAAQQIQQIRSQDFGRSLNAIDQQEPSIFGLVRLQVAERHYDLMSQAKTKEQCEDEANTLPFIVAINKRLQVINLRCEIRLQEQRTWDYSFHFYDTRRNQPIGDINSLSAGQKAIIHLVMEAYGRGDLKGGVIIIDEPEIHLHYQFQHEYLQVIRDLNRVQKCQYILVTHSEALINSSTINSVRRFALSADGRTQIHAPTLNADQKSLIKILDNTRSTYAFFAKKVVLVEGDSDRYFIKAVIQERYRQLDQEIAVLHIGGKGEFQKWRDLFEAFGLTVYAIADFDYIINLHYSTAKGARLKTQAEIAAFKVAHPDWQAKITDEIANRTFILSEGDLEWYLSIGKDLDQVINFCQNRLAIFLADDADPKSVEVRAIMEAITS</sequence>
<dbReference type="CDD" id="cd01026">
    <property type="entry name" value="TOPRIM_OLD"/>
    <property type="match status" value="1"/>
</dbReference>
<dbReference type="InterPro" id="IPR041685">
    <property type="entry name" value="AAA_GajA/Old/RecF-like"/>
</dbReference>
<feature type="domain" description="OLD protein-like TOPRIM" evidence="2">
    <location>
        <begin position="456"/>
        <end position="520"/>
    </location>
</feature>
<name>A0ABR6NB88_9SPHN</name>
<evidence type="ECO:0000313" key="4">
    <source>
        <dbReference type="Proteomes" id="UP001138540"/>
    </source>
</evidence>
<dbReference type="SUPFAM" id="SSF52540">
    <property type="entry name" value="P-loop containing nucleoside triphosphate hydrolases"/>
    <property type="match status" value="1"/>
</dbReference>
<dbReference type="Proteomes" id="UP001138540">
    <property type="component" value="Unassembled WGS sequence"/>
</dbReference>
<gene>
    <name evidence="3" type="ORF">HNP60_000504</name>
</gene>
<keyword evidence="3" id="KW-0378">Hydrolase</keyword>
<protein>
    <submittedName>
        <fullName evidence="3">ATP-dependent endonuclease of OLD family</fullName>
    </submittedName>
</protein>
<comment type="caution">
    <text evidence="3">The sequence shown here is derived from an EMBL/GenBank/DDBJ whole genome shotgun (WGS) entry which is preliminary data.</text>
</comment>
<dbReference type="InterPro" id="IPR027417">
    <property type="entry name" value="P-loop_NTPase"/>
</dbReference>
<dbReference type="InterPro" id="IPR034139">
    <property type="entry name" value="TOPRIM_OLD"/>
</dbReference>
<proteinExistence type="predicted"/>
<evidence type="ECO:0000259" key="2">
    <source>
        <dbReference type="Pfam" id="PF20469"/>
    </source>
</evidence>
<dbReference type="InterPro" id="IPR051396">
    <property type="entry name" value="Bact_Antivir_Def_Nuclease"/>
</dbReference>
<dbReference type="PANTHER" id="PTHR43581:SF4">
    <property type="entry name" value="ATP_GTP PHOSPHATASE"/>
    <property type="match status" value="1"/>
</dbReference>
<feature type="domain" description="Endonuclease GajA/Old nuclease/RecF-like AAA" evidence="1">
    <location>
        <begin position="24"/>
        <end position="410"/>
    </location>
</feature>
<reference evidence="3 4" key="1">
    <citation type="submission" date="2020-08" db="EMBL/GenBank/DDBJ databases">
        <title>Exploring microbial biodiversity for novel pathways involved in the catabolism of aromatic compounds derived from lignin.</title>
        <authorList>
            <person name="Elkins J."/>
        </authorList>
    </citation>
    <scope>NUCLEOTIDE SEQUENCE [LARGE SCALE GENOMIC DNA]</scope>
    <source>
        <strain evidence="3 4">B1D3A</strain>
    </source>
</reference>
<organism evidence="3 4">
    <name type="scientific">Sphingobium lignivorans</name>
    <dbReference type="NCBI Taxonomy" id="2735886"/>
    <lineage>
        <taxon>Bacteria</taxon>
        <taxon>Pseudomonadati</taxon>
        <taxon>Pseudomonadota</taxon>
        <taxon>Alphaproteobacteria</taxon>
        <taxon>Sphingomonadales</taxon>
        <taxon>Sphingomonadaceae</taxon>
        <taxon>Sphingobium</taxon>
    </lineage>
</organism>
<dbReference type="Pfam" id="PF13175">
    <property type="entry name" value="AAA_15"/>
    <property type="match status" value="1"/>
</dbReference>
<dbReference type="EMBL" id="JACHKA010000001">
    <property type="protein sequence ID" value="MBB5984530.1"/>
    <property type="molecule type" value="Genomic_DNA"/>
</dbReference>
<dbReference type="Pfam" id="PF20469">
    <property type="entry name" value="OLD-like_TOPRIM"/>
    <property type="match status" value="1"/>
</dbReference>
<dbReference type="GO" id="GO:0004519">
    <property type="term" value="F:endonuclease activity"/>
    <property type="evidence" value="ECO:0007669"/>
    <property type="project" value="UniProtKB-KW"/>
</dbReference>